<comment type="caution">
    <text evidence="3">The sequence shown here is derived from an EMBL/GenBank/DDBJ whole genome shotgun (WGS) entry which is preliminary data.</text>
</comment>
<evidence type="ECO:0000313" key="4">
    <source>
        <dbReference type="Proteomes" id="UP001221757"/>
    </source>
</evidence>
<keyword evidence="4" id="KW-1185">Reference proteome</keyword>
<feature type="region of interest" description="Disordered" evidence="1">
    <location>
        <begin position="40"/>
        <end position="87"/>
    </location>
</feature>
<protein>
    <recommendedName>
        <fullName evidence="5">Secreted protein</fullName>
    </recommendedName>
</protein>
<keyword evidence="2" id="KW-0732">Signal</keyword>
<dbReference type="AlphaFoldDB" id="A0AAD7CQJ3"/>
<feature type="non-terminal residue" evidence="3">
    <location>
        <position position="149"/>
    </location>
</feature>
<feature type="signal peptide" evidence="2">
    <location>
        <begin position="1"/>
        <end position="29"/>
    </location>
</feature>
<dbReference type="EMBL" id="JARKIE010000281">
    <property type="protein sequence ID" value="KAJ7658406.1"/>
    <property type="molecule type" value="Genomic_DNA"/>
</dbReference>
<sequence length="149" mass="16140">MVSLPSASSSCYIASVLWLASPPLSPVWAVPWPPVPPAKPAHQYTTLQHARAPSTRRSRPCAAPRTTAPHASSSCPRSSPSSTAPRTRCGRAACLSARTPFRVDIIEILKAFTSGKATPSRRGITLLRRVYVSLCLTSLSLRLYIKRSM</sequence>
<evidence type="ECO:0000313" key="3">
    <source>
        <dbReference type="EMBL" id="KAJ7658406.1"/>
    </source>
</evidence>
<dbReference type="Proteomes" id="UP001221757">
    <property type="component" value="Unassembled WGS sequence"/>
</dbReference>
<feature type="chain" id="PRO_5042138205" description="Secreted protein" evidence="2">
    <location>
        <begin position="30"/>
        <end position="149"/>
    </location>
</feature>
<evidence type="ECO:0008006" key="5">
    <source>
        <dbReference type="Google" id="ProtNLM"/>
    </source>
</evidence>
<gene>
    <name evidence="3" type="ORF">B0H17DRAFT_1097029</name>
</gene>
<proteinExistence type="predicted"/>
<accession>A0AAD7CQJ3</accession>
<reference evidence="3" key="1">
    <citation type="submission" date="2023-03" db="EMBL/GenBank/DDBJ databases">
        <title>Massive genome expansion in bonnet fungi (Mycena s.s.) driven by repeated elements and novel gene families across ecological guilds.</title>
        <authorList>
            <consortium name="Lawrence Berkeley National Laboratory"/>
            <person name="Harder C.B."/>
            <person name="Miyauchi S."/>
            <person name="Viragh M."/>
            <person name="Kuo A."/>
            <person name="Thoen E."/>
            <person name="Andreopoulos B."/>
            <person name="Lu D."/>
            <person name="Skrede I."/>
            <person name="Drula E."/>
            <person name="Henrissat B."/>
            <person name="Morin E."/>
            <person name="Kohler A."/>
            <person name="Barry K."/>
            <person name="LaButti K."/>
            <person name="Morin E."/>
            <person name="Salamov A."/>
            <person name="Lipzen A."/>
            <person name="Mereny Z."/>
            <person name="Hegedus B."/>
            <person name="Baldrian P."/>
            <person name="Stursova M."/>
            <person name="Weitz H."/>
            <person name="Taylor A."/>
            <person name="Grigoriev I.V."/>
            <person name="Nagy L.G."/>
            <person name="Martin F."/>
            <person name="Kauserud H."/>
        </authorList>
    </citation>
    <scope>NUCLEOTIDE SEQUENCE</scope>
    <source>
        <strain evidence="3">CBHHK067</strain>
    </source>
</reference>
<evidence type="ECO:0000256" key="2">
    <source>
        <dbReference type="SAM" id="SignalP"/>
    </source>
</evidence>
<evidence type="ECO:0000256" key="1">
    <source>
        <dbReference type="SAM" id="MobiDB-lite"/>
    </source>
</evidence>
<feature type="compositionally biased region" description="Low complexity" evidence="1">
    <location>
        <begin position="71"/>
        <end position="87"/>
    </location>
</feature>
<organism evidence="3 4">
    <name type="scientific">Mycena rosella</name>
    <name type="common">Pink bonnet</name>
    <name type="synonym">Agaricus rosellus</name>
    <dbReference type="NCBI Taxonomy" id="1033263"/>
    <lineage>
        <taxon>Eukaryota</taxon>
        <taxon>Fungi</taxon>
        <taxon>Dikarya</taxon>
        <taxon>Basidiomycota</taxon>
        <taxon>Agaricomycotina</taxon>
        <taxon>Agaricomycetes</taxon>
        <taxon>Agaricomycetidae</taxon>
        <taxon>Agaricales</taxon>
        <taxon>Marasmiineae</taxon>
        <taxon>Mycenaceae</taxon>
        <taxon>Mycena</taxon>
    </lineage>
</organism>
<name>A0AAD7CQJ3_MYCRO</name>